<dbReference type="InterPro" id="IPR002323">
    <property type="entry name" value="Cyt_CIE"/>
</dbReference>
<dbReference type="PANTHER" id="PTHR40942">
    <property type="match status" value="1"/>
</dbReference>
<gene>
    <name evidence="7" type="ORF">CNF02_03410</name>
</gene>
<dbReference type="GO" id="GO:0020037">
    <property type="term" value="F:heme binding"/>
    <property type="evidence" value="ECO:0007669"/>
    <property type="project" value="InterPro"/>
</dbReference>
<dbReference type="AlphaFoldDB" id="A0A2A5WF19"/>
<evidence type="ECO:0000313" key="7">
    <source>
        <dbReference type="EMBL" id="PDH35089.1"/>
    </source>
</evidence>
<dbReference type="PRINTS" id="PR00607">
    <property type="entry name" value="CYTCHROMECIE"/>
</dbReference>
<keyword evidence="3" id="KW-0479">Metal-binding</keyword>
<dbReference type="PROSITE" id="PS51257">
    <property type="entry name" value="PROKAR_LIPOPROTEIN"/>
    <property type="match status" value="1"/>
</dbReference>
<dbReference type="InterPro" id="IPR009056">
    <property type="entry name" value="Cyt_c-like_dom"/>
</dbReference>
<proteinExistence type="predicted"/>
<accession>A0A2A5WF19</accession>
<evidence type="ECO:0000313" key="8">
    <source>
        <dbReference type="Proteomes" id="UP000219329"/>
    </source>
</evidence>
<evidence type="ECO:0000256" key="3">
    <source>
        <dbReference type="ARBA" id="ARBA00022723"/>
    </source>
</evidence>
<evidence type="ECO:0000256" key="4">
    <source>
        <dbReference type="ARBA" id="ARBA00022982"/>
    </source>
</evidence>
<evidence type="ECO:0000256" key="5">
    <source>
        <dbReference type="ARBA" id="ARBA00023004"/>
    </source>
</evidence>
<evidence type="ECO:0000259" key="6">
    <source>
        <dbReference type="Pfam" id="PF13442"/>
    </source>
</evidence>
<dbReference type="GO" id="GO:0005506">
    <property type="term" value="F:iron ion binding"/>
    <property type="evidence" value="ECO:0007669"/>
    <property type="project" value="InterPro"/>
</dbReference>
<keyword evidence="1" id="KW-0813">Transport</keyword>
<dbReference type="Gene3D" id="1.10.760.10">
    <property type="entry name" value="Cytochrome c-like domain"/>
    <property type="match status" value="1"/>
</dbReference>
<dbReference type="InterPro" id="IPR036909">
    <property type="entry name" value="Cyt_c-like_dom_sf"/>
</dbReference>
<protein>
    <recommendedName>
        <fullName evidence="6">Cytochrome c domain-containing protein</fullName>
    </recommendedName>
</protein>
<evidence type="ECO:0000256" key="1">
    <source>
        <dbReference type="ARBA" id="ARBA00022448"/>
    </source>
</evidence>
<name>A0A2A5WF19_9GAMM</name>
<comment type="caution">
    <text evidence="7">The sequence shown here is derived from an EMBL/GenBank/DDBJ whole genome shotgun (WGS) entry which is preliminary data.</text>
</comment>
<dbReference type="Pfam" id="PF13442">
    <property type="entry name" value="Cytochrome_CBB3"/>
    <property type="match status" value="1"/>
</dbReference>
<keyword evidence="2" id="KW-0349">Heme</keyword>
<organism evidence="7 8">
    <name type="scientific">OM182 bacterium MED-G28</name>
    <dbReference type="NCBI Taxonomy" id="1986256"/>
    <lineage>
        <taxon>Bacteria</taxon>
        <taxon>Pseudomonadati</taxon>
        <taxon>Pseudomonadota</taxon>
        <taxon>Gammaproteobacteria</taxon>
        <taxon>OMG group</taxon>
        <taxon>OM182 clade</taxon>
    </lineage>
</organism>
<keyword evidence="5" id="KW-0408">Iron</keyword>
<evidence type="ECO:0000256" key="2">
    <source>
        <dbReference type="ARBA" id="ARBA00022617"/>
    </source>
</evidence>
<dbReference type="PANTHER" id="PTHR40942:SF4">
    <property type="entry name" value="CYTOCHROME C5"/>
    <property type="match status" value="1"/>
</dbReference>
<reference evidence="7 8" key="1">
    <citation type="submission" date="2017-08" db="EMBL/GenBank/DDBJ databases">
        <title>Fine stratification of microbial communities through a metagenomic profile of the photic zone.</title>
        <authorList>
            <person name="Haro-Moreno J.M."/>
            <person name="Lopez-Perez M."/>
            <person name="De La Torre J."/>
            <person name="Picazo A."/>
            <person name="Camacho A."/>
            <person name="Rodriguez-Valera F."/>
        </authorList>
    </citation>
    <scope>NUCLEOTIDE SEQUENCE [LARGE SCALE GENOMIC DNA]</scope>
    <source>
        <strain evidence="7">MED-G28</strain>
    </source>
</reference>
<dbReference type="GO" id="GO:0009055">
    <property type="term" value="F:electron transfer activity"/>
    <property type="evidence" value="ECO:0007669"/>
    <property type="project" value="InterPro"/>
</dbReference>
<keyword evidence="4" id="KW-0249">Electron transport</keyword>
<sequence>MNYSARTSVIIFVLIFGVACSNSLQPSRISPVNGLFADDIADSEVMGKWARSCALCHVSGVADAPLVGDIDEWASRLAQGEELILQHVLEGYNSMPPLGYCMSCEEKDFKAMIGFMAGTNQ</sequence>
<dbReference type="SUPFAM" id="SSF46626">
    <property type="entry name" value="Cytochrome c"/>
    <property type="match status" value="1"/>
</dbReference>
<dbReference type="Proteomes" id="UP000219329">
    <property type="component" value="Unassembled WGS sequence"/>
</dbReference>
<dbReference type="EMBL" id="NTJZ01000002">
    <property type="protein sequence ID" value="PDH35089.1"/>
    <property type="molecule type" value="Genomic_DNA"/>
</dbReference>
<feature type="domain" description="Cytochrome c" evidence="6">
    <location>
        <begin position="49"/>
        <end position="116"/>
    </location>
</feature>